<accession>A0ABP6WYX2</accession>
<dbReference type="Proteomes" id="UP001500630">
    <property type="component" value="Unassembled WGS sequence"/>
</dbReference>
<organism evidence="1 2">
    <name type="scientific">Nonomuraea rosea</name>
    <dbReference type="NCBI Taxonomy" id="638574"/>
    <lineage>
        <taxon>Bacteria</taxon>
        <taxon>Bacillati</taxon>
        <taxon>Actinomycetota</taxon>
        <taxon>Actinomycetes</taxon>
        <taxon>Streptosporangiales</taxon>
        <taxon>Streptosporangiaceae</taxon>
        <taxon>Nonomuraea</taxon>
    </lineage>
</organism>
<gene>
    <name evidence="1" type="ORF">GCM10022419_044320</name>
</gene>
<proteinExistence type="predicted"/>
<evidence type="ECO:0000313" key="1">
    <source>
        <dbReference type="EMBL" id="GAA3558880.1"/>
    </source>
</evidence>
<evidence type="ECO:0000313" key="2">
    <source>
        <dbReference type="Proteomes" id="UP001500630"/>
    </source>
</evidence>
<name>A0ABP6WYX2_9ACTN</name>
<sequence>MRVQREAARALAHQLARLVGYLPHGLAHRLPYVTPLRHRLGYALTCLDQCLSGS</sequence>
<protein>
    <submittedName>
        <fullName evidence="1">Uncharacterized protein</fullName>
    </submittedName>
</protein>
<keyword evidence="2" id="KW-1185">Reference proteome</keyword>
<comment type="caution">
    <text evidence="1">The sequence shown here is derived from an EMBL/GenBank/DDBJ whole genome shotgun (WGS) entry which is preliminary data.</text>
</comment>
<dbReference type="EMBL" id="BAABDQ010000009">
    <property type="protein sequence ID" value="GAA3558880.1"/>
    <property type="molecule type" value="Genomic_DNA"/>
</dbReference>
<reference evidence="2" key="1">
    <citation type="journal article" date="2019" name="Int. J. Syst. Evol. Microbiol.">
        <title>The Global Catalogue of Microorganisms (GCM) 10K type strain sequencing project: providing services to taxonomists for standard genome sequencing and annotation.</title>
        <authorList>
            <consortium name="The Broad Institute Genomics Platform"/>
            <consortium name="The Broad Institute Genome Sequencing Center for Infectious Disease"/>
            <person name="Wu L."/>
            <person name="Ma J."/>
        </authorList>
    </citation>
    <scope>NUCLEOTIDE SEQUENCE [LARGE SCALE GENOMIC DNA]</scope>
    <source>
        <strain evidence="2">JCM 17326</strain>
    </source>
</reference>